<organism evidence="1">
    <name type="scientific">hydrothermal vent metagenome</name>
    <dbReference type="NCBI Taxonomy" id="652676"/>
    <lineage>
        <taxon>unclassified sequences</taxon>
        <taxon>metagenomes</taxon>
        <taxon>ecological metagenomes</taxon>
    </lineage>
</organism>
<proteinExistence type="predicted"/>
<reference evidence="1" key="1">
    <citation type="submission" date="2018-06" db="EMBL/GenBank/DDBJ databases">
        <authorList>
            <person name="Zhirakovskaya E."/>
        </authorList>
    </citation>
    <scope>NUCLEOTIDE SEQUENCE</scope>
</reference>
<gene>
    <name evidence="1" type="ORF">MNBD_GAMMA01-2221</name>
</gene>
<protein>
    <submittedName>
        <fullName evidence="1">Uncharacterized protein</fullName>
    </submittedName>
</protein>
<dbReference type="EMBL" id="UOEW01000301">
    <property type="protein sequence ID" value="VAW41312.1"/>
    <property type="molecule type" value="Genomic_DNA"/>
</dbReference>
<evidence type="ECO:0000313" key="1">
    <source>
        <dbReference type="EMBL" id="VAW41312.1"/>
    </source>
</evidence>
<sequence>MLILNPTDIGSWKSNGMTRITYKRTLAYKLD</sequence>
<accession>A0A3B0VQD4</accession>
<dbReference type="AlphaFoldDB" id="A0A3B0VQD4"/>
<name>A0A3B0VQD4_9ZZZZ</name>